<dbReference type="Proteomes" id="UP000826661">
    <property type="component" value="Chromosome I"/>
</dbReference>
<evidence type="ECO:0000313" key="1">
    <source>
        <dbReference type="EMBL" id="QYS94301.1"/>
    </source>
</evidence>
<evidence type="ECO:0000313" key="2">
    <source>
        <dbReference type="Proteomes" id="UP000826661"/>
    </source>
</evidence>
<name>A0A8G0L211_9HYPO</name>
<proteinExistence type="predicted"/>
<protein>
    <submittedName>
        <fullName evidence="1">Uncharacterized protein</fullName>
    </submittedName>
</protein>
<keyword evidence="2" id="KW-1185">Reference proteome</keyword>
<dbReference type="EMBL" id="CP075864">
    <property type="protein sequence ID" value="QYS94301.1"/>
    <property type="molecule type" value="Genomic_DNA"/>
</dbReference>
<organism evidence="1 2">
    <name type="scientific">Trichoderma simmonsii</name>
    <dbReference type="NCBI Taxonomy" id="1491479"/>
    <lineage>
        <taxon>Eukaryota</taxon>
        <taxon>Fungi</taxon>
        <taxon>Dikarya</taxon>
        <taxon>Ascomycota</taxon>
        <taxon>Pezizomycotina</taxon>
        <taxon>Sordariomycetes</taxon>
        <taxon>Hypocreomycetidae</taxon>
        <taxon>Hypocreales</taxon>
        <taxon>Hypocreaceae</taxon>
        <taxon>Trichoderma</taxon>
    </lineage>
</organism>
<reference evidence="1 2" key="1">
    <citation type="journal article" date="2021" name="BMC Genomics">
        <title>Telomere-to-telomere genome assembly of asparaginase-producing Trichoderma simmonsii.</title>
        <authorList>
            <person name="Chung D."/>
            <person name="Kwon Y.M."/>
            <person name="Yang Y."/>
        </authorList>
    </citation>
    <scope>NUCLEOTIDE SEQUENCE [LARGE SCALE GENOMIC DNA]</scope>
    <source>
        <strain evidence="1 2">GH-Sj1</strain>
    </source>
</reference>
<gene>
    <name evidence="1" type="ORF">H0G86_001642</name>
</gene>
<sequence length="113" mass="12727">MAFNTCTNNYNSGCPANQILELSSLRSHTSKSHEKEDELRILTSSSYPIFSYNFTINLFLSRTHCCFNNFLYGALSTPRHPTISSGAIIRTSLGLTFSESVIYHSRNHMPGMK</sequence>
<dbReference type="AlphaFoldDB" id="A0A8G0L211"/>
<accession>A0A8G0L211</accession>